<dbReference type="AlphaFoldDB" id="A0A2U1P279"/>
<dbReference type="EMBL" id="PKPP01001795">
    <property type="protein sequence ID" value="PWA79866.1"/>
    <property type="molecule type" value="Genomic_DNA"/>
</dbReference>
<accession>A0A2U1P279</accession>
<name>A0A2U1P279_ARTAN</name>
<reference evidence="1 2" key="1">
    <citation type="journal article" date="2018" name="Mol. Plant">
        <title>The genome of Artemisia annua provides insight into the evolution of Asteraceae family and artemisinin biosynthesis.</title>
        <authorList>
            <person name="Shen Q."/>
            <person name="Zhang L."/>
            <person name="Liao Z."/>
            <person name="Wang S."/>
            <person name="Yan T."/>
            <person name="Shi P."/>
            <person name="Liu M."/>
            <person name="Fu X."/>
            <person name="Pan Q."/>
            <person name="Wang Y."/>
            <person name="Lv Z."/>
            <person name="Lu X."/>
            <person name="Zhang F."/>
            <person name="Jiang W."/>
            <person name="Ma Y."/>
            <person name="Chen M."/>
            <person name="Hao X."/>
            <person name="Li L."/>
            <person name="Tang Y."/>
            <person name="Lv G."/>
            <person name="Zhou Y."/>
            <person name="Sun X."/>
            <person name="Brodelius P.E."/>
            <person name="Rose J.K.C."/>
            <person name="Tang K."/>
        </authorList>
    </citation>
    <scope>NUCLEOTIDE SEQUENCE [LARGE SCALE GENOMIC DNA]</scope>
    <source>
        <strain evidence="2">cv. Huhao1</strain>
        <tissue evidence="1">Leaf</tissue>
    </source>
</reference>
<dbReference type="STRING" id="35608.A0A2U1P279"/>
<comment type="caution">
    <text evidence="1">The sequence shown here is derived from an EMBL/GenBank/DDBJ whole genome shotgun (WGS) entry which is preliminary data.</text>
</comment>
<evidence type="ECO:0000313" key="1">
    <source>
        <dbReference type="EMBL" id="PWA79866.1"/>
    </source>
</evidence>
<organism evidence="1 2">
    <name type="scientific">Artemisia annua</name>
    <name type="common">Sweet wormwood</name>
    <dbReference type="NCBI Taxonomy" id="35608"/>
    <lineage>
        <taxon>Eukaryota</taxon>
        <taxon>Viridiplantae</taxon>
        <taxon>Streptophyta</taxon>
        <taxon>Embryophyta</taxon>
        <taxon>Tracheophyta</taxon>
        <taxon>Spermatophyta</taxon>
        <taxon>Magnoliopsida</taxon>
        <taxon>eudicotyledons</taxon>
        <taxon>Gunneridae</taxon>
        <taxon>Pentapetalae</taxon>
        <taxon>asterids</taxon>
        <taxon>campanulids</taxon>
        <taxon>Asterales</taxon>
        <taxon>Asteraceae</taxon>
        <taxon>Asteroideae</taxon>
        <taxon>Anthemideae</taxon>
        <taxon>Artemisiinae</taxon>
        <taxon>Artemisia</taxon>
    </lineage>
</organism>
<dbReference type="Proteomes" id="UP000245207">
    <property type="component" value="Unassembled WGS sequence"/>
</dbReference>
<proteinExistence type="predicted"/>
<sequence>MQAQALVKSTPLRVDPLTKKPIFNHTQNHYHHHPLSPRAAIISAVRTTSSPPKREIDLKKRVVITGMGVVSVFENDVKHIRGLKTLNQMDILMTKIRRICKDMDIAADALPETADVLLKIKPQKEKIMNVLILEAMHPLYIGRDRSNH</sequence>
<gene>
    <name evidence="1" type="ORF">CTI12_AA202400</name>
</gene>
<evidence type="ECO:0000313" key="2">
    <source>
        <dbReference type="Proteomes" id="UP000245207"/>
    </source>
</evidence>
<keyword evidence="2" id="KW-1185">Reference proteome</keyword>
<protein>
    <submittedName>
        <fullName evidence="1">3-oxoacyl-[acyl-carrier-protein] synthase 2</fullName>
    </submittedName>
</protein>